<sequence>MAMDLNKSSSFKFVFHQKDPTMF</sequence>
<dbReference type="EnsemblPlants" id="TuG1812G0200001778.01.T01">
    <property type="protein sequence ID" value="TuG1812G0200001778.01.T01.cds393081"/>
    <property type="gene ID" value="TuG1812G0200001778.01"/>
</dbReference>
<proteinExistence type="predicted"/>
<reference evidence="2" key="1">
    <citation type="journal article" date="2013" name="Nature">
        <title>Draft genome of the wheat A-genome progenitor Triticum urartu.</title>
        <authorList>
            <person name="Ling H.Q."/>
            <person name="Zhao S."/>
            <person name="Liu D."/>
            <person name="Wang J."/>
            <person name="Sun H."/>
            <person name="Zhang C."/>
            <person name="Fan H."/>
            <person name="Li D."/>
            <person name="Dong L."/>
            <person name="Tao Y."/>
            <person name="Gao C."/>
            <person name="Wu H."/>
            <person name="Li Y."/>
            <person name="Cui Y."/>
            <person name="Guo X."/>
            <person name="Zheng S."/>
            <person name="Wang B."/>
            <person name="Yu K."/>
            <person name="Liang Q."/>
            <person name="Yang W."/>
            <person name="Lou X."/>
            <person name="Chen J."/>
            <person name="Feng M."/>
            <person name="Jian J."/>
            <person name="Zhang X."/>
            <person name="Luo G."/>
            <person name="Jiang Y."/>
            <person name="Liu J."/>
            <person name="Wang Z."/>
            <person name="Sha Y."/>
            <person name="Zhang B."/>
            <person name="Wu H."/>
            <person name="Tang D."/>
            <person name="Shen Q."/>
            <person name="Xue P."/>
            <person name="Zou S."/>
            <person name="Wang X."/>
            <person name="Liu X."/>
            <person name="Wang F."/>
            <person name="Yang Y."/>
            <person name="An X."/>
            <person name="Dong Z."/>
            <person name="Zhang K."/>
            <person name="Zhang X."/>
            <person name="Luo M.C."/>
            <person name="Dvorak J."/>
            <person name="Tong Y."/>
            <person name="Wang J."/>
            <person name="Yang H."/>
            <person name="Li Z."/>
            <person name="Wang D."/>
            <person name="Zhang A."/>
            <person name="Wang J."/>
        </authorList>
    </citation>
    <scope>NUCLEOTIDE SEQUENCE</scope>
    <source>
        <strain evidence="2">cv. G1812</strain>
    </source>
</reference>
<dbReference type="Gramene" id="TuG1812G0200001778.01.T01">
    <property type="protein sequence ID" value="TuG1812G0200001778.01.T01.cds393081"/>
    <property type="gene ID" value="TuG1812G0200001778.01"/>
</dbReference>
<reference evidence="1" key="3">
    <citation type="submission" date="2022-06" db="UniProtKB">
        <authorList>
            <consortium name="EnsemblPlants"/>
        </authorList>
    </citation>
    <scope>IDENTIFICATION</scope>
</reference>
<evidence type="ECO:0000313" key="1">
    <source>
        <dbReference type="EnsemblPlants" id="TuG1812G0200001778.01.T01.cds393081"/>
    </source>
</evidence>
<protein>
    <submittedName>
        <fullName evidence="1">Uncharacterized protein</fullName>
    </submittedName>
</protein>
<organism evidence="1 2">
    <name type="scientific">Triticum urartu</name>
    <name type="common">Red wild einkorn</name>
    <name type="synonym">Crithodium urartu</name>
    <dbReference type="NCBI Taxonomy" id="4572"/>
    <lineage>
        <taxon>Eukaryota</taxon>
        <taxon>Viridiplantae</taxon>
        <taxon>Streptophyta</taxon>
        <taxon>Embryophyta</taxon>
        <taxon>Tracheophyta</taxon>
        <taxon>Spermatophyta</taxon>
        <taxon>Magnoliopsida</taxon>
        <taxon>Liliopsida</taxon>
        <taxon>Poales</taxon>
        <taxon>Poaceae</taxon>
        <taxon>BOP clade</taxon>
        <taxon>Pooideae</taxon>
        <taxon>Triticodae</taxon>
        <taxon>Triticeae</taxon>
        <taxon>Triticinae</taxon>
        <taxon>Triticum</taxon>
    </lineage>
</organism>
<reference evidence="1" key="2">
    <citation type="submission" date="2018-03" db="EMBL/GenBank/DDBJ databases">
        <title>The Triticum urartu genome reveals the dynamic nature of wheat genome evolution.</title>
        <authorList>
            <person name="Ling H."/>
            <person name="Ma B."/>
            <person name="Shi X."/>
            <person name="Liu H."/>
            <person name="Dong L."/>
            <person name="Sun H."/>
            <person name="Cao Y."/>
            <person name="Gao Q."/>
            <person name="Zheng S."/>
            <person name="Li Y."/>
            <person name="Yu Y."/>
            <person name="Du H."/>
            <person name="Qi M."/>
            <person name="Li Y."/>
            <person name="Yu H."/>
            <person name="Cui Y."/>
            <person name="Wang N."/>
            <person name="Chen C."/>
            <person name="Wu H."/>
            <person name="Zhao Y."/>
            <person name="Zhang J."/>
            <person name="Li Y."/>
            <person name="Zhou W."/>
            <person name="Zhang B."/>
            <person name="Hu W."/>
            <person name="Eijk M."/>
            <person name="Tang J."/>
            <person name="Witsenboer H."/>
            <person name="Zhao S."/>
            <person name="Li Z."/>
            <person name="Zhang A."/>
            <person name="Wang D."/>
            <person name="Liang C."/>
        </authorList>
    </citation>
    <scope>NUCLEOTIDE SEQUENCE [LARGE SCALE GENOMIC DNA]</scope>
    <source>
        <strain evidence="1">cv. G1812</strain>
    </source>
</reference>
<keyword evidence="2" id="KW-1185">Reference proteome</keyword>
<dbReference type="Proteomes" id="UP000015106">
    <property type="component" value="Chromosome 2"/>
</dbReference>
<dbReference type="AlphaFoldDB" id="A0A8R7TES1"/>
<evidence type="ECO:0000313" key="2">
    <source>
        <dbReference type="Proteomes" id="UP000015106"/>
    </source>
</evidence>
<name>A0A8R7TES1_TRIUA</name>
<accession>A0A8R7TES1</accession>